<gene>
    <name evidence="1" type="ORF">HNQ93_003910</name>
</gene>
<dbReference type="AlphaFoldDB" id="A0A7W9T562"/>
<name>A0A7W9T562_9BACT</name>
<dbReference type="Proteomes" id="UP000532746">
    <property type="component" value="Unassembled WGS sequence"/>
</dbReference>
<protein>
    <submittedName>
        <fullName evidence="1">Uncharacterized protein</fullName>
    </submittedName>
</protein>
<evidence type="ECO:0000313" key="2">
    <source>
        <dbReference type="Proteomes" id="UP000532746"/>
    </source>
</evidence>
<comment type="caution">
    <text evidence="1">The sequence shown here is derived from an EMBL/GenBank/DDBJ whole genome shotgun (WGS) entry which is preliminary data.</text>
</comment>
<organism evidence="1 2">
    <name type="scientific">Hymenobacter luteus</name>
    <dbReference type="NCBI Taxonomy" id="1411122"/>
    <lineage>
        <taxon>Bacteria</taxon>
        <taxon>Pseudomonadati</taxon>
        <taxon>Bacteroidota</taxon>
        <taxon>Cytophagia</taxon>
        <taxon>Cytophagales</taxon>
        <taxon>Hymenobacteraceae</taxon>
        <taxon>Hymenobacter</taxon>
    </lineage>
</organism>
<dbReference type="EMBL" id="JACHGG010000007">
    <property type="protein sequence ID" value="MBB6061034.1"/>
    <property type="molecule type" value="Genomic_DNA"/>
</dbReference>
<reference evidence="1 2" key="1">
    <citation type="submission" date="2020-08" db="EMBL/GenBank/DDBJ databases">
        <title>Genomic Encyclopedia of Type Strains, Phase IV (KMG-IV): sequencing the most valuable type-strain genomes for metagenomic binning, comparative biology and taxonomic classification.</title>
        <authorList>
            <person name="Goeker M."/>
        </authorList>
    </citation>
    <scope>NUCLEOTIDE SEQUENCE [LARGE SCALE GENOMIC DNA]</scope>
    <source>
        <strain evidence="1 2">DSM 26718</strain>
    </source>
</reference>
<sequence length="348" mass="38704">MLTLTGDTLRGIVVERGQQLVALHSAPKAAPQIFRPAQVQGYGLRGRAAIRSQVVRLASGQDSTFFVVPVQLGRASLYAYPNETGLLLLPPAADTLQELTAINWHVLLNRYLTGCPTLDHSNNRIIQLSFTERNVRQVFMEYNQCLDPAWKSTPSPTRTVWRNGLGLQLTPRHQFLDSDGLLSKNSIPVGLEWVHVRASGLQTVLSVSYAAWSNRTELNPPFPQALTEEQTFYRQQTLDLAIGIGRRLGRPGRVAVVPGIGFGGLYFLHSEATVKERPRGSNIPLQTSNVYRGDNGLMVHAEATLGAVLPLGNHQEVRLGAFYRYYLYGVRGVWGEASLQLAYDWFRK</sequence>
<evidence type="ECO:0000313" key="1">
    <source>
        <dbReference type="EMBL" id="MBB6061034.1"/>
    </source>
</evidence>
<accession>A0A7W9T562</accession>
<proteinExistence type="predicted"/>
<keyword evidence="2" id="KW-1185">Reference proteome</keyword>